<evidence type="ECO:0000256" key="5">
    <source>
        <dbReference type="ARBA" id="ARBA00023163"/>
    </source>
</evidence>
<protein>
    <submittedName>
        <fullName evidence="8">SigE family RNA polymerase sigma factor</fullName>
    </submittedName>
</protein>
<name>A0ABZ0ZS50_9ACTN</name>
<dbReference type="InterPro" id="IPR014284">
    <property type="entry name" value="RNA_pol_sigma-70_dom"/>
</dbReference>
<comment type="similarity">
    <text evidence="1">Belongs to the sigma-70 factor family. ECF subfamily.</text>
</comment>
<dbReference type="SUPFAM" id="SSF88946">
    <property type="entry name" value="Sigma2 domain of RNA polymerase sigma factors"/>
    <property type="match status" value="1"/>
</dbReference>
<evidence type="ECO:0000256" key="2">
    <source>
        <dbReference type="ARBA" id="ARBA00023015"/>
    </source>
</evidence>
<dbReference type="RefSeq" id="WP_322937727.1">
    <property type="nucleotide sequence ID" value="NZ_CP141059.1"/>
</dbReference>
<dbReference type="NCBIfam" id="TIGR02983">
    <property type="entry name" value="SigE-fam_strep"/>
    <property type="match status" value="1"/>
</dbReference>
<evidence type="ECO:0000256" key="3">
    <source>
        <dbReference type="ARBA" id="ARBA00023082"/>
    </source>
</evidence>
<dbReference type="PANTHER" id="PTHR43133">
    <property type="entry name" value="RNA POLYMERASE ECF-TYPE SIGMA FACTO"/>
    <property type="match status" value="1"/>
</dbReference>
<accession>A0ABZ0ZS50</accession>
<evidence type="ECO:0000259" key="7">
    <source>
        <dbReference type="Pfam" id="PF08281"/>
    </source>
</evidence>
<keyword evidence="2" id="KW-0805">Transcription regulation</keyword>
<feature type="domain" description="RNA polymerase sigma factor 70 region 4 type 2" evidence="7">
    <location>
        <begin position="114"/>
        <end position="166"/>
    </location>
</feature>
<dbReference type="Gene3D" id="1.10.10.10">
    <property type="entry name" value="Winged helix-like DNA-binding domain superfamily/Winged helix DNA-binding domain"/>
    <property type="match status" value="1"/>
</dbReference>
<dbReference type="SUPFAM" id="SSF88659">
    <property type="entry name" value="Sigma3 and sigma4 domains of RNA polymerase sigma factors"/>
    <property type="match status" value="1"/>
</dbReference>
<gene>
    <name evidence="8" type="ORF">SHK19_02355</name>
</gene>
<dbReference type="InterPro" id="IPR007627">
    <property type="entry name" value="RNA_pol_sigma70_r2"/>
</dbReference>
<dbReference type="Proteomes" id="UP001327225">
    <property type="component" value="Chromosome"/>
</dbReference>
<keyword evidence="5" id="KW-0804">Transcription</keyword>
<dbReference type="Gene3D" id="1.10.1740.10">
    <property type="match status" value="1"/>
</dbReference>
<dbReference type="InterPro" id="IPR013325">
    <property type="entry name" value="RNA_pol_sigma_r2"/>
</dbReference>
<evidence type="ECO:0000313" key="9">
    <source>
        <dbReference type="Proteomes" id="UP001327225"/>
    </source>
</evidence>
<dbReference type="Pfam" id="PF08281">
    <property type="entry name" value="Sigma70_r4_2"/>
    <property type="match status" value="1"/>
</dbReference>
<keyword evidence="4" id="KW-0238">DNA-binding</keyword>
<evidence type="ECO:0000256" key="1">
    <source>
        <dbReference type="ARBA" id="ARBA00010641"/>
    </source>
</evidence>
<organism evidence="8 9">
    <name type="scientific">Nocardioides bizhenqiangii</name>
    <dbReference type="NCBI Taxonomy" id="3095076"/>
    <lineage>
        <taxon>Bacteria</taxon>
        <taxon>Bacillati</taxon>
        <taxon>Actinomycetota</taxon>
        <taxon>Actinomycetes</taxon>
        <taxon>Propionibacteriales</taxon>
        <taxon>Nocardioidaceae</taxon>
        <taxon>Nocardioides</taxon>
    </lineage>
</organism>
<dbReference type="EMBL" id="CP141059">
    <property type="protein sequence ID" value="WQQ27078.1"/>
    <property type="molecule type" value="Genomic_DNA"/>
</dbReference>
<dbReference type="PANTHER" id="PTHR43133:SF50">
    <property type="entry name" value="ECF RNA POLYMERASE SIGMA FACTOR SIGM"/>
    <property type="match status" value="1"/>
</dbReference>
<dbReference type="InterPro" id="IPR039425">
    <property type="entry name" value="RNA_pol_sigma-70-like"/>
</dbReference>
<reference evidence="9" key="1">
    <citation type="submission" date="2023-12" db="EMBL/GenBank/DDBJ databases">
        <title>Novel species in genus Nocardioides.</title>
        <authorList>
            <person name="Zhou H."/>
        </authorList>
    </citation>
    <scope>NUCLEOTIDE SEQUENCE [LARGE SCALE GENOMIC DNA]</scope>
    <source>
        <strain evidence="9">HM61</strain>
    </source>
</reference>
<dbReference type="InterPro" id="IPR036388">
    <property type="entry name" value="WH-like_DNA-bd_sf"/>
</dbReference>
<feature type="domain" description="RNA polymerase sigma-70 region 2" evidence="6">
    <location>
        <begin position="21"/>
        <end position="87"/>
    </location>
</feature>
<dbReference type="Pfam" id="PF04542">
    <property type="entry name" value="Sigma70_r2"/>
    <property type="match status" value="1"/>
</dbReference>
<dbReference type="InterPro" id="IPR013249">
    <property type="entry name" value="RNA_pol_sigma70_r4_t2"/>
</dbReference>
<dbReference type="InterPro" id="IPR014325">
    <property type="entry name" value="RNA_pol_sigma-E_actinobac"/>
</dbReference>
<dbReference type="NCBIfam" id="TIGR02937">
    <property type="entry name" value="sigma70-ECF"/>
    <property type="match status" value="1"/>
</dbReference>
<sequence>MRRLAVIGEVGTGPEHLAADLYAAHRLNLVRLAVLLVDDLGSAEDVVHDVFAGLLTGDKQLRDPDAAVAYLRRAVVNRARSALRRRRTARAYTPPEEASRAGPDDLALLSEEHREVSAALRTLPARQREVLVLRYWSGLSEIEIAEALGISRGTVKSTASRALASLEKKLEGGR</sequence>
<dbReference type="InterPro" id="IPR013324">
    <property type="entry name" value="RNA_pol_sigma_r3/r4-like"/>
</dbReference>
<evidence type="ECO:0000256" key="4">
    <source>
        <dbReference type="ARBA" id="ARBA00023125"/>
    </source>
</evidence>
<keyword evidence="3" id="KW-0731">Sigma factor</keyword>
<keyword evidence="9" id="KW-1185">Reference proteome</keyword>
<dbReference type="CDD" id="cd06171">
    <property type="entry name" value="Sigma70_r4"/>
    <property type="match status" value="1"/>
</dbReference>
<evidence type="ECO:0000259" key="6">
    <source>
        <dbReference type="Pfam" id="PF04542"/>
    </source>
</evidence>
<evidence type="ECO:0000313" key="8">
    <source>
        <dbReference type="EMBL" id="WQQ27078.1"/>
    </source>
</evidence>
<proteinExistence type="inferred from homology"/>